<feature type="transmembrane region" description="Helical" evidence="3">
    <location>
        <begin position="231"/>
        <end position="253"/>
    </location>
</feature>
<dbReference type="PROSITE" id="PS51123">
    <property type="entry name" value="OMPA_2"/>
    <property type="match status" value="1"/>
</dbReference>
<dbReference type="Pfam" id="PF00691">
    <property type="entry name" value="OmpA"/>
    <property type="match status" value="1"/>
</dbReference>
<keyword evidence="6" id="KW-1185">Reference proteome</keyword>
<feature type="region of interest" description="Disordered" evidence="2">
    <location>
        <begin position="401"/>
        <end position="440"/>
    </location>
</feature>
<dbReference type="InterPro" id="IPR017732">
    <property type="entry name" value="T4/T6SS_DotU"/>
</dbReference>
<dbReference type="PANTHER" id="PTHR38033">
    <property type="entry name" value="MEMBRANE PROTEIN-RELATED"/>
    <property type="match status" value="1"/>
</dbReference>
<evidence type="ECO:0000256" key="1">
    <source>
        <dbReference type="PROSITE-ProRule" id="PRU00473"/>
    </source>
</evidence>
<dbReference type="InterPro" id="IPR006665">
    <property type="entry name" value="OmpA-like"/>
</dbReference>
<dbReference type="Proteomes" id="UP000035955">
    <property type="component" value="Unassembled WGS sequence"/>
</dbReference>
<evidence type="ECO:0000256" key="3">
    <source>
        <dbReference type="SAM" id="Phobius"/>
    </source>
</evidence>
<dbReference type="EMBL" id="LABY01000040">
    <property type="protein sequence ID" value="KMO40886.1"/>
    <property type="molecule type" value="Genomic_DNA"/>
</dbReference>
<dbReference type="NCBIfam" id="NF038228">
    <property type="entry name" value="IcmH_DotU_IVB"/>
    <property type="match status" value="1"/>
</dbReference>
<dbReference type="Gene3D" id="3.30.1330.60">
    <property type="entry name" value="OmpA-like domain"/>
    <property type="match status" value="1"/>
</dbReference>
<feature type="region of interest" description="Disordered" evidence="2">
    <location>
        <begin position="1"/>
        <end position="41"/>
    </location>
</feature>
<dbReference type="InterPro" id="IPR017733">
    <property type="entry name" value="OmpA-like_dom_proteobacteria"/>
</dbReference>
<evidence type="ECO:0000256" key="2">
    <source>
        <dbReference type="SAM" id="MobiDB-lite"/>
    </source>
</evidence>
<evidence type="ECO:0000259" key="4">
    <source>
        <dbReference type="PROSITE" id="PS51123"/>
    </source>
</evidence>
<dbReference type="SUPFAM" id="SSF103088">
    <property type="entry name" value="OmpA-like"/>
    <property type="match status" value="1"/>
</dbReference>
<evidence type="ECO:0000313" key="5">
    <source>
        <dbReference type="EMBL" id="KMO40886.1"/>
    </source>
</evidence>
<protein>
    <recommendedName>
        <fullName evidence="4">OmpA-like domain-containing protein</fullName>
    </recommendedName>
</protein>
<feature type="domain" description="OmpA-like" evidence="4">
    <location>
        <begin position="318"/>
        <end position="437"/>
    </location>
</feature>
<sequence>MTNNPFAEPGDDDLTTILPRPESRAPGRSAPETADPVEIGFSDLPGANASPVISAASPLLSLLARLRNVATVPDPGRLRERTVDAVRRYEQALRDAKVPVELLRTSHYALCASLDDVVQNTPWGSRGAWANASLVSTFHREVRSGERFFDLLTRLCQTPGKFLPAIELMYLCMSLGMQGRYRVSARGEAELDRVREETYLVILRQRGAAEPALSPHWQGVSAPYRPLRPELPVWLAAVAVLGLLGLAYAYVLLGLNAASDRLFDEALAAPPASMPGIARGGAPKPLPPAPSPPEDRGDFARLLEAEIRTGIVSLAGTPAAPIIRIRSSGMFASGSATLQPRFGPVLERIAAALQQRPGPIRIVGYTDNAPIRTVAFPSNYELSLARARAAEAVIARASGNGRVRSEGRADADPIASNETPEGRQLNRRIEILTEPVSRSR</sequence>
<dbReference type="Pfam" id="PF09850">
    <property type="entry name" value="DotU"/>
    <property type="match status" value="1"/>
</dbReference>
<keyword evidence="3" id="KW-1133">Transmembrane helix</keyword>
<dbReference type="PANTHER" id="PTHR38033:SF1">
    <property type="entry name" value="DOTU FAMILY TYPE IV_VI SECRETION SYSTEM PROTEIN"/>
    <property type="match status" value="1"/>
</dbReference>
<accession>A0A0J6VNV4</accession>
<dbReference type="OrthoDB" id="345640at2"/>
<dbReference type="NCBIfam" id="TIGR03350">
    <property type="entry name" value="type_VI_ompA"/>
    <property type="match status" value="1"/>
</dbReference>
<dbReference type="GO" id="GO:0016020">
    <property type="term" value="C:membrane"/>
    <property type="evidence" value="ECO:0007669"/>
    <property type="project" value="UniProtKB-UniRule"/>
</dbReference>
<dbReference type="Gene3D" id="1.25.40.590">
    <property type="entry name" value="Type IV / VI secretion system, DotU"/>
    <property type="match status" value="1"/>
</dbReference>
<dbReference type="NCBIfam" id="TIGR03349">
    <property type="entry name" value="IV_VI_DotU"/>
    <property type="match status" value="1"/>
</dbReference>
<proteinExistence type="predicted"/>
<name>A0A0J6VNV4_9HYPH</name>
<comment type="caution">
    <text evidence="5">The sequence shown here is derived from an EMBL/GenBank/DDBJ whole genome shotgun (WGS) entry which is preliminary data.</text>
</comment>
<dbReference type="CDD" id="cd07185">
    <property type="entry name" value="OmpA_C-like"/>
    <property type="match status" value="1"/>
</dbReference>
<dbReference type="PATRIC" id="fig|298794.3.peg.5567"/>
<dbReference type="InterPro" id="IPR038522">
    <property type="entry name" value="T4/T6SS_DotU_sf"/>
</dbReference>
<dbReference type="AlphaFoldDB" id="A0A0J6VNV4"/>
<feature type="region of interest" description="Disordered" evidence="2">
    <location>
        <begin position="278"/>
        <end position="297"/>
    </location>
</feature>
<dbReference type="RefSeq" id="WP_048443410.1">
    <property type="nucleotide sequence ID" value="NZ_LABY01000040.1"/>
</dbReference>
<evidence type="ECO:0000313" key="6">
    <source>
        <dbReference type="Proteomes" id="UP000035955"/>
    </source>
</evidence>
<dbReference type="InterPro" id="IPR036737">
    <property type="entry name" value="OmpA-like_sf"/>
</dbReference>
<reference evidence="5 6" key="1">
    <citation type="submission" date="2015-03" db="EMBL/GenBank/DDBJ databases">
        <title>Genome sequencing of Methylobacterium variabile DSM 16961.</title>
        <authorList>
            <person name="Chaudhry V."/>
            <person name="Patil P.B."/>
        </authorList>
    </citation>
    <scope>NUCLEOTIDE SEQUENCE [LARGE SCALE GENOMIC DNA]</scope>
    <source>
        <strain evidence="5 6">DSM 16961</strain>
    </source>
</reference>
<keyword evidence="1 3" id="KW-0472">Membrane</keyword>
<organism evidence="5 6">
    <name type="scientific">Methylobacterium variabile</name>
    <dbReference type="NCBI Taxonomy" id="298794"/>
    <lineage>
        <taxon>Bacteria</taxon>
        <taxon>Pseudomonadati</taxon>
        <taxon>Pseudomonadota</taxon>
        <taxon>Alphaproteobacteria</taxon>
        <taxon>Hyphomicrobiales</taxon>
        <taxon>Methylobacteriaceae</taxon>
        <taxon>Methylobacterium</taxon>
    </lineage>
</organism>
<gene>
    <name evidence="5" type="ORF">VQ02_06840</name>
</gene>
<keyword evidence="3" id="KW-0812">Transmembrane</keyword>